<dbReference type="InterPro" id="IPR002104">
    <property type="entry name" value="Integrase_catalytic"/>
</dbReference>
<proteinExistence type="predicted"/>
<dbReference type="InterPro" id="IPR010998">
    <property type="entry name" value="Integrase_recombinase_N"/>
</dbReference>
<evidence type="ECO:0000256" key="2">
    <source>
        <dbReference type="ARBA" id="ARBA00023125"/>
    </source>
</evidence>
<evidence type="ECO:0000256" key="1">
    <source>
        <dbReference type="ARBA" id="ARBA00022908"/>
    </source>
</evidence>
<dbReference type="EMBL" id="JADIKL010000001">
    <property type="protein sequence ID" value="MFK2929288.1"/>
    <property type="molecule type" value="Genomic_DNA"/>
</dbReference>
<dbReference type="PROSITE" id="PS51900">
    <property type="entry name" value="CB"/>
    <property type="match status" value="1"/>
</dbReference>
<dbReference type="InterPro" id="IPR044068">
    <property type="entry name" value="CB"/>
</dbReference>
<keyword evidence="2 4" id="KW-0238">DNA-binding</keyword>
<dbReference type="PANTHER" id="PTHR30349:SF88">
    <property type="entry name" value="BLL1584 PROTEIN"/>
    <property type="match status" value="1"/>
</dbReference>
<keyword evidence="8" id="KW-1185">Reference proteome</keyword>
<evidence type="ECO:0000313" key="8">
    <source>
        <dbReference type="Proteomes" id="UP001620397"/>
    </source>
</evidence>
<sequence length="398" mass="44483">MRKGIGVAASEGDPTLAQVRAWIQSKSGRAKLPQRNDPFWGAPVDRGLFVGYRRMAHGGNWIARWRDEDGKQNYHRLGAVDEDDKEAYANAQKAARQWLKRMRAGVRSVEVATVADACREYVQDRRREKGEATATDAEQRFARTIYDSDLGKISLDRLTTKRITEWRDALSDPDDAGKVLGRASVNRTLTALKAALNLAVRNRNVTPEREIEWRMVKPLNNASDRRELFLDLTQRRALLAAAEGSIRHLIEAAMLTGARPGELGRARCRQFDPRTGTMVFDGKTGKRSVRLTPAAAALFKAQRKGKLPDAWLFDNDGAAWDKHVWNEHVQRAAERAELPPGVCLYTLRHSFITEAITGGLSPLEVARMVGTSLAMIDKHYGHLATDTAVERLARVALI</sequence>
<accession>A0ABW8KAY0</accession>
<dbReference type="InterPro" id="IPR011010">
    <property type="entry name" value="DNA_brk_join_enz"/>
</dbReference>
<evidence type="ECO:0000259" key="6">
    <source>
        <dbReference type="PROSITE" id="PS51900"/>
    </source>
</evidence>
<dbReference type="PROSITE" id="PS51898">
    <property type="entry name" value="TYR_RECOMBINASE"/>
    <property type="match status" value="1"/>
</dbReference>
<dbReference type="RefSeq" id="WP_404535123.1">
    <property type="nucleotide sequence ID" value="NZ_JADIKL010000001.1"/>
</dbReference>
<dbReference type="Gene3D" id="1.10.150.130">
    <property type="match status" value="1"/>
</dbReference>
<evidence type="ECO:0000256" key="3">
    <source>
        <dbReference type="ARBA" id="ARBA00023172"/>
    </source>
</evidence>
<dbReference type="PANTHER" id="PTHR30349">
    <property type="entry name" value="PHAGE INTEGRASE-RELATED"/>
    <property type="match status" value="1"/>
</dbReference>
<dbReference type="Pfam" id="PF00589">
    <property type="entry name" value="Phage_integrase"/>
    <property type="match status" value="1"/>
</dbReference>
<name>A0ABW8KAY0_9GAMM</name>
<protein>
    <submittedName>
        <fullName evidence="7">Tyrosine-type recombinase/integrase</fullName>
    </submittedName>
</protein>
<keyword evidence="1" id="KW-0229">DNA integration</keyword>
<evidence type="ECO:0000313" key="7">
    <source>
        <dbReference type="EMBL" id="MFK2929288.1"/>
    </source>
</evidence>
<comment type="caution">
    <text evidence="7">The sequence shown here is derived from an EMBL/GenBank/DDBJ whole genome shotgun (WGS) entry which is preliminary data.</text>
</comment>
<feature type="domain" description="Tyr recombinase" evidence="5">
    <location>
        <begin position="225"/>
        <end position="397"/>
    </location>
</feature>
<evidence type="ECO:0000259" key="5">
    <source>
        <dbReference type="PROSITE" id="PS51898"/>
    </source>
</evidence>
<reference evidence="7 8" key="1">
    <citation type="submission" date="2020-10" db="EMBL/GenBank/DDBJ databases">
        <title>Phylogeny of dyella-like bacteria.</title>
        <authorList>
            <person name="Fu J."/>
        </authorList>
    </citation>
    <scope>NUCLEOTIDE SEQUENCE [LARGE SCALE GENOMIC DNA]</scope>
    <source>
        <strain evidence="7 8">DKC-1</strain>
    </source>
</reference>
<dbReference type="InterPro" id="IPR013762">
    <property type="entry name" value="Integrase-like_cat_sf"/>
</dbReference>
<keyword evidence="3" id="KW-0233">DNA recombination</keyword>
<gene>
    <name evidence="7" type="ORF">ISP14_00655</name>
</gene>
<dbReference type="SUPFAM" id="SSF56349">
    <property type="entry name" value="DNA breaking-rejoining enzymes"/>
    <property type="match status" value="1"/>
</dbReference>
<dbReference type="Gene3D" id="1.10.443.10">
    <property type="entry name" value="Intergrase catalytic core"/>
    <property type="match status" value="1"/>
</dbReference>
<dbReference type="Proteomes" id="UP001620397">
    <property type="component" value="Unassembled WGS sequence"/>
</dbReference>
<dbReference type="InterPro" id="IPR050090">
    <property type="entry name" value="Tyrosine_recombinase_XerCD"/>
</dbReference>
<evidence type="ECO:0000256" key="4">
    <source>
        <dbReference type="PROSITE-ProRule" id="PRU01248"/>
    </source>
</evidence>
<organism evidence="7 8">
    <name type="scientific">Dyella agri</name>
    <dbReference type="NCBI Taxonomy" id="1926869"/>
    <lineage>
        <taxon>Bacteria</taxon>
        <taxon>Pseudomonadati</taxon>
        <taxon>Pseudomonadota</taxon>
        <taxon>Gammaproteobacteria</taxon>
        <taxon>Lysobacterales</taxon>
        <taxon>Rhodanobacteraceae</taxon>
        <taxon>Dyella</taxon>
    </lineage>
</organism>
<feature type="domain" description="Core-binding (CB)" evidence="6">
    <location>
        <begin position="109"/>
        <end position="200"/>
    </location>
</feature>